<reference evidence="1 2" key="1">
    <citation type="journal article" date="2015" name="Genome Announc.">
        <title>Expanding the biotechnology potential of lactobacilli through comparative genomics of 213 strains and associated genera.</title>
        <authorList>
            <person name="Sun Z."/>
            <person name="Harris H.M."/>
            <person name="McCann A."/>
            <person name="Guo C."/>
            <person name="Argimon S."/>
            <person name="Zhang W."/>
            <person name="Yang X."/>
            <person name="Jeffery I.B."/>
            <person name="Cooney J.C."/>
            <person name="Kagawa T.F."/>
            <person name="Liu W."/>
            <person name="Song Y."/>
            <person name="Salvetti E."/>
            <person name="Wrobel A."/>
            <person name="Rasinkangas P."/>
            <person name="Parkhill J."/>
            <person name="Rea M.C."/>
            <person name="O'Sullivan O."/>
            <person name="Ritari J."/>
            <person name="Douillard F.P."/>
            <person name="Paul Ross R."/>
            <person name="Yang R."/>
            <person name="Briner A.E."/>
            <person name="Felis G.E."/>
            <person name="de Vos W.M."/>
            <person name="Barrangou R."/>
            <person name="Klaenhammer T.R."/>
            <person name="Caufield P.W."/>
            <person name="Cui Y."/>
            <person name="Zhang H."/>
            <person name="O'Toole P.W."/>
        </authorList>
    </citation>
    <scope>NUCLEOTIDE SEQUENCE [LARGE SCALE GENOMIC DNA]</scope>
    <source>
        <strain evidence="1 2">DSM 21376</strain>
    </source>
</reference>
<comment type="caution">
    <text evidence="1">The sequence shown here is derived from an EMBL/GenBank/DDBJ whole genome shotgun (WGS) entry which is preliminary data.</text>
</comment>
<organism evidence="1 2">
    <name type="scientific">Liquorilactobacillus sucicola DSM 21376 = JCM 15457</name>
    <dbReference type="NCBI Taxonomy" id="1423806"/>
    <lineage>
        <taxon>Bacteria</taxon>
        <taxon>Bacillati</taxon>
        <taxon>Bacillota</taxon>
        <taxon>Bacilli</taxon>
        <taxon>Lactobacillales</taxon>
        <taxon>Lactobacillaceae</taxon>
        <taxon>Liquorilactobacillus</taxon>
    </lineage>
</organism>
<protein>
    <submittedName>
        <fullName evidence="1">Uncharacterized protein</fullName>
    </submittedName>
</protein>
<name>A0A0R2DX86_9LACO</name>
<dbReference type="AlphaFoldDB" id="A0A0R2DX86"/>
<proteinExistence type="predicted"/>
<keyword evidence="2" id="KW-1185">Reference proteome</keyword>
<dbReference type="PATRIC" id="fig|1423806.3.peg.953"/>
<dbReference type="Proteomes" id="UP000050961">
    <property type="component" value="Unassembled WGS sequence"/>
</dbReference>
<gene>
    <name evidence="1" type="ORF">FD15_GL000936</name>
</gene>
<evidence type="ECO:0000313" key="1">
    <source>
        <dbReference type="EMBL" id="KRN07643.1"/>
    </source>
</evidence>
<sequence>MFLDPTLVNMLGKKQSMCGSNQSANFLHILGMKAMIINIGKYIKETDRVCKQVFKNTPVILESAKG</sequence>
<dbReference type="STRING" id="1423806.FD15_GL000936"/>
<dbReference type="EMBL" id="AYZF01000002">
    <property type="protein sequence ID" value="KRN07643.1"/>
    <property type="molecule type" value="Genomic_DNA"/>
</dbReference>
<evidence type="ECO:0000313" key="2">
    <source>
        <dbReference type="Proteomes" id="UP000050961"/>
    </source>
</evidence>
<accession>A0A0R2DX86</accession>